<dbReference type="PANTHER" id="PTHR48459">
    <property type="entry name" value="CUE DOMAIN-CONTAINING PROTEIN"/>
    <property type="match status" value="1"/>
</dbReference>
<gene>
    <name evidence="1" type="ORF">ZIOFF_039141</name>
</gene>
<organism evidence="1 2">
    <name type="scientific">Zingiber officinale</name>
    <name type="common">Ginger</name>
    <name type="synonym">Amomum zingiber</name>
    <dbReference type="NCBI Taxonomy" id="94328"/>
    <lineage>
        <taxon>Eukaryota</taxon>
        <taxon>Viridiplantae</taxon>
        <taxon>Streptophyta</taxon>
        <taxon>Embryophyta</taxon>
        <taxon>Tracheophyta</taxon>
        <taxon>Spermatophyta</taxon>
        <taxon>Magnoliopsida</taxon>
        <taxon>Liliopsida</taxon>
        <taxon>Zingiberales</taxon>
        <taxon>Zingiberaceae</taxon>
        <taxon>Zingiber</taxon>
    </lineage>
</organism>
<accession>A0A8J5L3K7</accession>
<proteinExistence type="predicted"/>
<dbReference type="Proteomes" id="UP000734854">
    <property type="component" value="Unassembled WGS sequence"/>
</dbReference>
<dbReference type="PANTHER" id="PTHR48459:SF1">
    <property type="entry name" value="CUE DOMAIN-CONTAINING PROTEIN"/>
    <property type="match status" value="1"/>
</dbReference>
<sequence length="229" mass="25817">MKGDRDLNNFFDDVRLKSPQEIADLPLAASAMIPASRCGCRFRNYPRLQPRLPNPTVPAFCLNGVPTKRYQWLRSHLLAGPDRFRLKKRPNLLSTLSAINLNSQPPCLQNPSSSDHFFTNFPSSMKTVLNSLLQIFPQIDMRILKAVANEFPMDVDTAVEFIFSDVIPIMSTEPVETSVHVHAHPALAPDAQHPATGMQQQEQQMEIYVLKKQGNKRKLIQLLDDADAD</sequence>
<protein>
    <recommendedName>
        <fullName evidence="3">CUE domain-containing protein</fullName>
    </recommendedName>
</protein>
<evidence type="ECO:0000313" key="1">
    <source>
        <dbReference type="EMBL" id="KAG6499375.1"/>
    </source>
</evidence>
<dbReference type="AlphaFoldDB" id="A0A8J5L3K7"/>
<reference evidence="1 2" key="1">
    <citation type="submission" date="2020-08" db="EMBL/GenBank/DDBJ databases">
        <title>Plant Genome Project.</title>
        <authorList>
            <person name="Zhang R.-G."/>
        </authorList>
    </citation>
    <scope>NUCLEOTIDE SEQUENCE [LARGE SCALE GENOMIC DNA]</scope>
    <source>
        <tissue evidence="1">Rhizome</tissue>
    </source>
</reference>
<dbReference type="EMBL" id="JACMSC010000011">
    <property type="protein sequence ID" value="KAG6499375.1"/>
    <property type="molecule type" value="Genomic_DNA"/>
</dbReference>
<comment type="caution">
    <text evidence="1">The sequence shown here is derived from an EMBL/GenBank/DDBJ whole genome shotgun (WGS) entry which is preliminary data.</text>
</comment>
<dbReference type="CDD" id="cd14279">
    <property type="entry name" value="CUE"/>
    <property type="match status" value="1"/>
</dbReference>
<keyword evidence="2" id="KW-1185">Reference proteome</keyword>
<evidence type="ECO:0000313" key="2">
    <source>
        <dbReference type="Proteomes" id="UP000734854"/>
    </source>
</evidence>
<name>A0A8J5L3K7_ZINOF</name>
<evidence type="ECO:0008006" key="3">
    <source>
        <dbReference type="Google" id="ProtNLM"/>
    </source>
</evidence>